<dbReference type="Proteomes" id="UP000323646">
    <property type="component" value="Unassembled WGS sequence"/>
</dbReference>
<dbReference type="AlphaFoldDB" id="A0A5D6W4M1"/>
<comment type="caution">
    <text evidence="2">The sequence shown here is derived from an EMBL/GenBank/DDBJ whole genome shotgun (WGS) entry which is preliminary data.</text>
</comment>
<evidence type="ECO:0000313" key="3">
    <source>
        <dbReference type="Proteomes" id="UP000323646"/>
    </source>
</evidence>
<name>A0A5D6W4M1_9FIRM</name>
<keyword evidence="3" id="KW-1185">Reference proteome</keyword>
<reference evidence="2 3" key="1">
    <citation type="submission" date="2019-08" db="EMBL/GenBank/DDBJ databases">
        <title>Selenomonas sp. mPRGC5 and Selenomonas sp. mPRGC8 isolated from ruminal fluid of dairy goat (Capra hircus).</title>
        <authorList>
            <person name="Poothong S."/>
            <person name="Nuengjamnong C."/>
            <person name="Tanasupawat S."/>
        </authorList>
    </citation>
    <scope>NUCLEOTIDE SEQUENCE [LARGE SCALE GENOMIC DNA]</scope>
    <source>
        <strain evidence="3">mPRGC5</strain>
    </source>
</reference>
<dbReference type="RefSeq" id="WP_149171133.1">
    <property type="nucleotide sequence ID" value="NZ_VTOY01000003.1"/>
</dbReference>
<organism evidence="2 3">
    <name type="scientific">Selenomonas ruminis</name>
    <dbReference type="NCBI Taxonomy" id="2593411"/>
    <lineage>
        <taxon>Bacteria</taxon>
        <taxon>Bacillati</taxon>
        <taxon>Bacillota</taxon>
        <taxon>Negativicutes</taxon>
        <taxon>Selenomonadales</taxon>
        <taxon>Selenomonadaceae</taxon>
        <taxon>Selenomonas</taxon>
    </lineage>
</organism>
<feature type="signal peptide" evidence="1">
    <location>
        <begin position="1"/>
        <end position="28"/>
    </location>
</feature>
<gene>
    <name evidence="2" type="ORF">FZ040_05740</name>
</gene>
<feature type="chain" id="PRO_5023056743" evidence="1">
    <location>
        <begin position="29"/>
        <end position="112"/>
    </location>
</feature>
<proteinExistence type="predicted"/>
<protein>
    <submittedName>
        <fullName evidence="2">Uncharacterized protein</fullName>
    </submittedName>
</protein>
<accession>A0A5D6W4M1</accession>
<keyword evidence="1" id="KW-0732">Signal</keyword>
<evidence type="ECO:0000313" key="2">
    <source>
        <dbReference type="EMBL" id="TYZ23381.1"/>
    </source>
</evidence>
<sequence>MSLLKKFVVTTMAIVTLSFVCIPSTSFAYEVEINVPNEGQFWIESNSIRCDDGIYSAAVFYFGHDLVGTWKYYQEGEKWYVQHPGTGPNWYLIPSNDTTSNKYILNVILSFI</sequence>
<dbReference type="EMBL" id="VTOY01000003">
    <property type="protein sequence ID" value="TYZ23381.1"/>
    <property type="molecule type" value="Genomic_DNA"/>
</dbReference>
<evidence type="ECO:0000256" key="1">
    <source>
        <dbReference type="SAM" id="SignalP"/>
    </source>
</evidence>